<organism evidence="2 3">
    <name type="scientific">Phaeovulum veldkampii DSM 11550</name>
    <dbReference type="NCBI Taxonomy" id="1185920"/>
    <lineage>
        <taxon>Bacteria</taxon>
        <taxon>Pseudomonadati</taxon>
        <taxon>Pseudomonadota</taxon>
        <taxon>Alphaproteobacteria</taxon>
        <taxon>Rhodobacterales</taxon>
        <taxon>Paracoccaceae</taxon>
        <taxon>Phaeovulum</taxon>
    </lineage>
</organism>
<dbReference type="CDD" id="cd00761">
    <property type="entry name" value="Glyco_tranf_GTA_type"/>
    <property type="match status" value="1"/>
</dbReference>
<evidence type="ECO:0000313" key="2">
    <source>
        <dbReference type="EMBL" id="PTE18402.1"/>
    </source>
</evidence>
<dbReference type="Proteomes" id="UP000241899">
    <property type="component" value="Unassembled WGS sequence"/>
</dbReference>
<evidence type="ECO:0000313" key="3">
    <source>
        <dbReference type="Proteomes" id="UP000241899"/>
    </source>
</evidence>
<protein>
    <recommendedName>
        <fullName evidence="1">Glycosyltransferase 2-like domain-containing protein</fullName>
    </recommendedName>
</protein>
<dbReference type="SUPFAM" id="SSF53448">
    <property type="entry name" value="Nucleotide-diphospho-sugar transferases"/>
    <property type="match status" value="1"/>
</dbReference>
<dbReference type="InterPro" id="IPR001173">
    <property type="entry name" value="Glyco_trans_2-like"/>
</dbReference>
<dbReference type="PANTHER" id="PTHR43685">
    <property type="entry name" value="GLYCOSYLTRANSFERASE"/>
    <property type="match status" value="1"/>
</dbReference>
<proteinExistence type="predicted"/>
<comment type="caution">
    <text evidence="2">The sequence shown here is derived from an EMBL/GenBank/DDBJ whole genome shotgun (WGS) entry which is preliminary data.</text>
</comment>
<feature type="domain" description="Glycosyltransferase 2-like" evidence="1">
    <location>
        <begin position="44"/>
        <end position="150"/>
    </location>
</feature>
<accession>A0A2T4JKK0</accession>
<dbReference type="Gene3D" id="3.90.550.10">
    <property type="entry name" value="Spore Coat Polysaccharide Biosynthesis Protein SpsA, Chain A"/>
    <property type="match status" value="1"/>
</dbReference>
<gene>
    <name evidence="2" type="ORF">C5F46_04400</name>
</gene>
<name>A0A2T4JKK0_9RHOB</name>
<sequence length="331" mass="36264">MSPRDKLPYLSFLECDAIIPDPCFPQRICFQMVPRNMTSPVHLSIVIPTHRRPRLLPRAVGSALAASGPGVEVLVVADRDESAAQTLARWADDPRLRLLHSDGPGGAAATRNCGVAAARGAVLLFLDDDDELIAGYPDRVLAVAGQGRAVWGFAGQLRRMADDAPPERVAGQGWAGGLPDRAVPFRRKMAGLSCGAWVRRDLFLALGGLCVEQALDEDFDLCCRLLAAGHQPWFEPEPAVILDRVDTTVRLTNSADLETRSACSLRTFLRNAHALRHERGAMGFLAFRAQKVILRSGRRDLLEELYRNVPAPVRIGLRAKRMATVLRGRAR</sequence>
<dbReference type="EMBL" id="PZKF01000007">
    <property type="protein sequence ID" value="PTE18402.1"/>
    <property type="molecule type" value="Genomic_DNA"/>
</dbReference>
<dbReference type="Pfam" id="PF00535">
    <property type="entry name" value="Glycos_transf_2"/>
    <property type="match status" value="1"/>
</dbReference>
<dbReference type="AlphaFoldDB" id="A0A2T4JKK0"/>
<dbReference type="InterPro" id="IPR050834">
    <property type="entry name" value="Glycosyltransf_2"/>
</dbReference>
<dbReference type="InterPro" id="IPR029044">
    <property type="entry name" value="Nucleotide-diphossugar_trans"/>
</dbReference>
<evidence type="ECO:0000259" key="1">
    <source>
        <dbReference type="Pfam" id="PF00535"/>
    </source>
</evidence>
<dbReference type="OrthoDB" id="5291101at2"/>
<keyword evidence="3" id="KW-1185">Reference proteome</keyword>
<reference evidence="2 3" key="1">
    <citation type="submission" date="2018-03" db="EMBL/GenBank/DDBJ databases">
        <title>Rhodobacter veldkampii.</title>
        <authorList>
            <person name="Meyer T.E."/>
            <person name="Miller S."/>
            <person name="Lodha T."/>
            <person name="Gandham S."/>
            <person name="Chintalapati S."/>
            <person name="Chintalapati V.R."/>
        </authorList>
    </citation>
    <scope>NUCLEOTIDE SEQUENCE [LARGE SCALE GENOMIC DNA]</scope>
    <source>
        <strain evidence="2 3">DSM 11550</strain>
    </source>
</reference>
<dbReference type="PANTHER" id="PTHR43685:SF2">
    <property type="entry name" value="GLYCOSYLTRANSFERASE 2-LIKE DOMAIN-CONTAINING PROTEIN"/>
    <property type="match status" value="1"/>
</dbReference>